<accession>A0ABR0Y8T6</accession>
<dbReference type="InterPro" id="IPR001073">
    <property type="entry name" value="C1q_dom"/>
</dbReference>
<comment type="subcellular location">
    <subcellularLocation>
        <location evidence="1">Secreted</location>
    </subcellularLocation>
</comment>
<dbReference type="Proteomes" id="UP001369086">
    <property type="component" value="Unassembled WGS sequence"/>
</dbReference>
<keyword evidence="2" id="KW-0964">Secreted</keyword>
<evidence type="ECO:0000313" key="6">
    <source>
        <dbReference type="Proteomes" id="UP001369086"/>
    </source>
</evidence>
<sequence>DPIRFDQVLLNIGSAYNRKTNKFTCPYSGVYQFFFSANNGRKTTTNLWLTVDGNRMIQNYIDLPKYTTGNLSFIIMTLKKGNVVWVMQEKGSSWSDPQSRLITFGGMLIVGQ</sequence>
<protein>
    <submittedName>
        <fullName evidence="5">Multimerin-2-like</fullName>
    </submittedName>
</protein>
<dbReference type="PROSITE" id="PS50871">
    <property type="entry name" value="C1Q"/>
    <property type="match status" value="1"/>
</dbReference>
<dbReference type="InterPro" id="IPR050822">
    <property type="entry name" value="Cerebellin_Synaptic_Org"/>
</dbReference>
<dbReference type="Pfam" id="PF00386">
    <property type="entry name" value="C1q"/>
    <property type="match status" value="1"/>
</dbReference>
<proteinExistence type="predicted"/>
<dbReference type="PANTHER" id="PTHR22923:SF116">
    <property type="entry name" value="C1Q DOMAIN-CONTAINING PROTEIN"/>
    <property type="match status" value="1"/>
</dbReference>
<keyword evidence="6" id="KW-1185">Reference proteome</keyword>
<evidence type="ECO:0000259" key="4">
    <source>
        <dbReference type="PROSITE" id="PS50871"/>
    </source>
</evidence>
<organism evidence="5 6">
    <name type="scientific">Huso huso</name>
    <name type="common">Beluga</name>
    <name type="synonym">Acipenser huso</name>
    <dbReference type="NCBI Taxonomy" id="61971"/>
    <lineage>
        <taxon>Eukaryota</taxon>
        <taxon>Metazoa</taxon>
        <taxon>Chordata</taxon>
        <taxon>Craniata</taxon>
        <taxon>Vertebrata</taxon>
        <taxon>Euteleostomi</taxon>
        <taxon>Actinopterygii</taxon>
        <taxon>Chondrostei</taxon>
        <taxon>Acipenseriformes</taxon>
        <taxon>Acipenseridae</taxon>
        <taxon>Huso</taxon>
    </lineage>
</organism>
<comment type="caution">
    <text evidence="5">The sequence shown here is derived from an EMBL/GenBank/DDBJ whole genome shotgun (WGS) entry which is preliminary data.</text>
</comment>
<dbReference type="InterPro" id="IPR008983">
    <property type="entry name" value="Tumour_necrosis_fac-like_dom"/>
</dbReference>
<keyword evidence="3" id="KW-0732">Signal</keyword>
<gene>
    <name evidence="5" type="ORF">HHUSO_G33105</name>
</gene>
<evidence type="ECO:0000256" key="3">
    <source>
        <dbReference type="ARBA" id="ARBA00022729"/>
    </source>
</evidence>
<feature type="non-terminal residue" evidence="5">
    <location>
        <position position="1"/>
    </location>
</feature>
<evidence type="ECO:0000256" key="1">
    <source>
        <dbReference type="ARBA" id="ARBA00004613"/>
    </source>
</evidence>
<feature type="domain" description="C1q" evidence="4">
    <location>
        <begin position="1"/>
        <end position="112"/>
    </location>
</feature>
<dbReference type="Gene3D" id="2.60.120.40">
    <property type="match status" value="1"/>
</dbReference>
<evidence type="ECO:0000256" key="2">
    <source>
        <dbReference type="ARBA" id="ARBA00022525"/>
    </source>
</evidence>
<dbReference type="SMART" id="SM00110">
    <property type="entry name" value="C1Q"/>
    <property type="match status" value="1"/>
</dbReference>
<dbReference type="PANTHER" id="PTHR22923">
    <property type="entry name" value="CEREBELLIN-RELATED"/>
    <property type="match status" value="1"/>
</dbReference>
<reference evidence="5 6" key="1">
    <citation type="submission" date="2021-05" db="EMBL/GenBank/DDBJ databases">
        <authorList>
            <person name="Zahm M."/>
            <person name="Klopp C."/>
            <person name="Cabau C."/>
            <person name="Kuhl H."/>
            <person name="Suciu R."/>
            <person name="Ciorpac M."/>
            <person name="Holostenco D."/>
            <person name="Gessner J."/>
            <person name="Wuertz S."/>
            <person name="Hohne C."/>
            <person name="Stock M."/>
            <person name="Gislard M."/>
            <person name="Lluch J."/>
            <person name="Milhes M."/>
            <person name="Lampietro C."/>
            <person name="Lopez Roques C."/>
            <person name="Donnadieu C."/>
            <person name="Du K."/>
            <person name="Schartl M."/>
            <person name="Guiguen Y."/>
        </authorList>
    </citation>
    <scope>NUCLEOTIDE SEQUENCE [LARGE SCALE GENOMIC DNA]</scope>
    <source>
        <strain evidence="5">Hh-F2</strain>
        <tissue evidence="5">Blood</tissue>
    </source>
</reference>
<name>A0ABR0Y8T6_HUSHU</name>
<dbReference type="EMBL" id="JAHFZB010000042">
    <property type="protein sequence ID" value="KAK6468769.1"/>
    <property type="molecule type" value="Genomic_DNA"/>
</dbReference>
<evidence type="ECO:0000313" key="5">
    <source>
        <dbReference type="EMBL" id="KAK6468769.1"/>
    </source>
</evidence>
<dbReference type="SUPFAM" id="SSF49842">
    <property type="entry name" value="TNF-like"/>
    <property type="match status" value="1"/>
</dbReference>